<dbReference type="EMBL" id="CP001940">
    <property type="protein sequence ID" value="ADH87152.1"/>
    <property type="molecule type" value="Genomic_DNA"/>
</dbReference>
<sequence>MITPGIEHSKTYSPASRGGKSGQAAQRAAGRLWRHRPGFDRDFVERLLGRRRRRDLSARTARRLAALEPELPELLEPQVVHTTLAPALTAQGTISLSNGGATMELTNPKMVDALQKASQISCFIATVGSDLDRRVEELQSEGQLADAAVLDALGSGAVEWLADRFLSHIEQQADLLAGPRFSPGYCDWPLSDQPGLFALLDHRLIGVELDSSCLMQPRKSISALFGLYQSSDAPADRDLIPCRRCKKRDCIARR</sequence>
<dbReference type="STRING" id="589865.DaAHT2_2488"/>
<dbReference type="InterPro" id="IPR037010">
    <property type="entry name" value="VitB12-dep_Met_synth_activ_sf"/>
</dbReference>
<proteinExistence type="predicted"/>
<dbReference type="GO" id="GO:0008705">
    <property type="term" value="F:methionine synthase activity"/>
    <property type="evidence" value="ECO:0007669"/>
    <property type="project" value="InterPro"/>
</dbReference>
<dbReference type="HOGENOM" id="CLU_079580_2_0_7"/>
<organism evidence="2 3">
    <name type="scientific">Desulfurivibrio alkaliphilus (strain DSM 19089 / UNIQEM U267 / AHT2)</name>
    <dbReference type="NCBI Taxonomy" id="589865"/>
    <lineage>
        <taxon>Bacteria</taxon>
        <taxon>Pseudomonadati</taxon>
        <taxon>Thermodesulfobacteriota</taxon>
        <taxon>Desulfobulbia</taxon>
        <taxon>Desulfobulbales</taxon>
        <taxon>Desulfobulbaceae</taxon>
        <taxon>Desulfurivibrio</taxon>
    </lineage>
</organism>
<reference evidence="3" key="1">
    <citation type="submission" date="2010-02" db="EMBL/GenBank/DDBJ databases">
        <title>Complete sequence of Desulfurivibrio alkaliphilus AHT2.</title>
        <authorList>
            <consortium name="US DOE Joint Genome Institute"/>
            <person name="Pitluck S."/>
            <person name="Chertkov O."/>
            <person name="Detter J.C."/>
            <person name="Han C."/>
            <person name="Tapia R."/>
            <person name="Larimer F."/>
            <person name="Land M."/>
            <person name="Hauser L."/>
            <person name="Kyrpides N."/>
            <person name="Mikhailova N."/>
            <person name="Sorokin D.Y."/>
            <person name="Muyzer G."/>
            <person name="Woyke T."/>
        </authorList>
    </citation>
    <scope>NUCLEOTIDE SEQUENCE [LARGE SCALE GENOMIC DNA]</scope>
    <source>
        <strain evidence="3">DSM 19089 / UNIQEM U267 / AHT2</strain>
    </source>
</reference>
<dbReference type="OrthoDB" id="5422674at2"/>
<protein>
    <submittedName>
        <fullName evidence="2">Vitamin B12 dependent methionine synthase activation region</fullName>
    </submittedName>
</protein>
<dbReference type="AlphaFoldDB" id="D6Z0B9"/>
<name>D6Z0B9_DESAT</name>
<keyword evidence="3" id="KW-1185">Reference proteome</keyword>
<dbReference type="Proteomes" id="UP000001508">
    <property type="component" value="Chromosome"/>
</dbReference>
<dbReference type="RefSeq" id="WP_013164662.1">
    <property type="nucleotide sequence ID" value="NC_014216.1"/>
</dbReference>
<gene>
    <name evidence="2" type="ordered locus">DaAHT2_2488</name>
</gene>
<dbReference type="eggNOG" id="COG1410">
    <property type="taxonomic scope" value="Bacteria"/>
</dbReference>
<evidence type="ECO:0000313" key="2">
    <source>
        <dbReference type="EMBL" id="ADH87152.1"/>
    </source>
</evidence>
<accession>D6Z0B9</accession>
<evidence type="ECO:0000256" key="1">
    <source>
        <dbReference type="SAM" id="MobiDB-lite"/>
    </source>
</evidence>
<dbReference type="SUPFAM" id="SSF56507">
    <property type="entry name" value="Methionine synthase activation domain-like"/>
    <property type="match status" value="1"/>
</dbReference>
<dbReference type="Gene3D" id="3.40.109.40">
    <property type="match status" value="1"/>
</dbReference>
<evidence type="ECO:0000313" key="3">
    <source>
        <dbReference type="Proteomes" id="UP000001508"/>
    </source>
</evidence>
<dbReference type="KEGG" id="dak:DaAHT2_2488"/>
<feature type="region of interest" description="Disordered" evidence="1">
    <location>
        <begin position="1"/>
        <end position="31"/>
    </location>
</feature>
<dbReference type="InParanoid" id="D6Z0B9"/>